<dbReference type="PROSITE" id="PS00134">
    <property type="entry name" value="TRYPSIN_HIS"/>
    <property type="match status" value="1"/>
</dbReference>
<dbReference type="PROSITE" id="PS00135">
    <property type="entry name" value="TRYPSIN_SER"/>
    <property type="match status" value="1"/>
</dbReference>
<dbReference type="FunFam" id="2.40.10.10:FF:000077">
    <property type="entry name" value="Predicted protein"/>
    <property type="match status" value="1"/>
</dbReference>
<dbReference type="InterPro" id="IPR043504">
    <property type="entry name" value="Peptidase_S1_PA_chymotrypsin"/>
</dbReference>
<feature type="domain" description="Peptidase S1" evidence="13">
    <location>
        <begin position="78"/>
        <end position="302"/>
    </location>
</feature>
<name>A0A1B0DPM0_PHLPP</name>
<dbReference type="PROSITE" id="PS50240">
    <property type="entry name" value="TRYPSIN_DOM"/>
    <property type="match status" value="1"/>
</dbReference>
<dbReference type="GO" id="GO:0007586">
    <property type="term" value="P:digestion"/>
    <property type="evidence" value="ECO:0007669"/>
    <property type="project" value="UniProtKB-KW"/>
</dbReference>
<protein>
    <recommendedName>
        <fullName evidence="12">trypsin</fullName>
        <ecNumber evidence="12">3.4.21.4</ecNumber>
    </recommendedName>
</protein>
<dbReference type="EnsemblMetazoa" id="PPAI010456-RA">
    <property type="protein sequence ID" value="PPAI010456-PA"/>
    <property type="gene ID" value="PPAI010456"/>
</dbReference>
<dbReference type="CDD" id="cd00190">
    <property type="entry name" value="Tryp_SPc"/>
    <property type="match status" value="1"/>
</dbReference>
<comment type="catalytic activity">
    <reaction evidence="11">
        <text>Preferential cleavage: Arg-|-Xaa, Lys-|-Xaa.</text>
        <dbReference type="EC" id="3.4.21.4"/>
    </reaction>
</comment>
<dbReference type="InterPro" id="IPR009003">
    <property type="entry name" value="Peptidase_S1_PA"/>
</dbReference>
<evidence type="ECO:0000256" key="3">
    <source>
        <dbReference type="ARBA" id="ARBA00022670"/>
    </source>
</evidence>
<keyword evidence="4" id="KW-0732">Signal</keyword>
<dbReference type="Pfam" id="PF00089">
    <property type="entry name" value="Trypsin"/>
    <property type="match status" value="1"/>
</dbReference>
<keyword evidence="2" id="KW-0964">Secreted</keyword>
<evidence type="ECO:0000256" key="12">
    <source>
        <dbReference type="ARBA" id="ARBA00038868"/>
    </source>
</evidence>
<evidence type="ECO:0000256" key="1">
    <source>
        <dbReference type="ARBA" id="ARBA00004613"/>
    </source>
</evidence>
<dbReference type="EC" id="3.4.21.4" evidence="12"/>
<keyword evidence="3" id="KW-0645">Protease</keyword>
<keyword evidence="6" id="KW-0378">Hydrolase</keyword>
<comment type="similarity">
    <text evidence="10">Belongs to the peptidase S1 family. CLIP subfamily.</text>
</comment>
<evidence type="ECO:0000256" key="5">
    <source>
        <dbReference type="ARBA" id="ARBA00022757"/>
    </source>
</evidence>
<keyword evidence="15" id="KW-1185">Reference proteome</keyword>
<keyword evidence="7" id="KW-0720">Serine protease</keyword>
<dbReference type="PANTHER" id="PTHR24276:SF97">
    <property type="entry name" value="GH13245P2-RELATED"/>
    <property type="match status" value="1"/>
</dbReference>
<dbReference type="AlphaFoldDB" id="A0A1B0DPM0"/>
<dbReference type="SUPFAM" id="SSF50494">
    <property type="entry name" value="Trypsin-like serine proteases"/>
    <property type="match status" value="1"/>
</dbReference>
<accession>A0A1B0DPM0</accession>
<dbReference type="Gene3D" id="2.40.10.10">
    <property type="entry name" value="Trypsin-like serine proteases"/>
    <property type="match status" value="1"/>
</dbReference>
<evidence type="ECO:0000256" key="2">
    <source>
        <dbReference type="ARBA" id="ARBA00022525"/>
    </source>
</evidence>
<dbReference type="VEuPathDB" id="VectorBase:PPAI010456"/>
<keyword evidence="5" id="KW-0222">Digestion</keyword>
<dbReference type="Proteomes" id="UP000092462">
    <property type="component" value="Unassembled WGS sequence"/>
</dbReference>
<evidence type="ECO:0000256" key="10">
    <source>
        <dbReference type="ARBA" id="ARBA00024195"/>
    </source>
</evidence>
<keyword evidence="9" id="KW-1015">Disulfide bond</keyword>
<dbReference type="GO" id="GO:0004252">
    <property type="term" value="F:serine-type endopeptidase activity"/>
    <property type="evidence" value="ECO:0007669"/>
    <property type="project" value="UniProtKB-EC"/>
</dbReference>
<dbReference type="InterPro" id="IPR001314">
    <property type="entry name" value="Peptidase_S1A"/>
</dbReference>
<evidence type="ECO:0000256" key="4">
    <source>
        <dbReference type="ARBA" id="ARBA00022729"/>
    </source>
</evidence>
<dbReference type="InterPro" id="IPR033116">
    <property type="entry name" value="TRYPSIN_SER"/>
</dbReference>
<organism evidence="14 15">
    <name type="scientific">Phlebotomus papatasi</name>
    <name type="common">Sandfly</name>
    <dbReference type="NCBI Taxonomy" id="29031"/>
    <lineage>
        <taxon>Eukaryota</taxon>
        <taxon>Metazoa</taxon>
        <taxon>Ecdysozoa</taxon>
        <taxon>Arthropoda</taxon>
        <taxon>Hexapoda</taxon>
        <taxon>Insecta</taxon>
        <taxon>Pterygota</taxon>
        <taxon>Neoptera</taxon>
        <taxon>Endopterygota</taxon>
        <taxon>Diptera</taxon>
        <taxon>Nematocera</taxon>
        <taxon>Psychodoidea</taxon>
        <taxon>Psychodidae</taxon>
        <taxon>Phlebotomus</taxon>
        <taxon>Phlebotomus</taxon>
    </lineage>
</organism>
<evidence type="ECO:0000313" key="14">
    <source>
        <dbReference type="EnsemblMetazoa" id="PPAI010456-PA"/>
    </source>
</evidence>
<evidence type="ECO:0000256" key="11">
    <source>
        <dbReference type="ARBA" id="ARBA00036320"/>
    </source>
</evidence>
<dbReference type="InterPro" id="IPR001254">
    <property type="entry name" value="Trypsin_dom"/>
</dbReference>
<dbReference type="PRINTS" id="PR00722">
    <property type="entry name" value="CHYMOTRYPSIN"/>
</dbReference>
<keyword evidence="8" id="KW-0865">Zymogen</keyword>
<dbReference type="InterPro" id="IPR050430">
    <property type="entry name" value="Peptidase_S1"/>
</dbReference>
<dbReference type="GO" id="GO:0005576">
    <property type="term" value="C:extracellular region"/>
    <property type="evidence" value="ECO:0007669"/>
    <property type="project" value="UniProtKB-SubCell"/>
</dbReference>
<sequence length="303" mass="33366">MKFMPICPTLPYKLLVAFLSRLTLKPNKYPTDNFWRHQLWIITWWNNTKMNRAIILSVIFAVAAGTNFLPRPRLDGRVVGGFQVDVRHVPHQVSLQSTSHFCGGSLLSHNFVLTAAHCTDGTPASSLKVRVGSSQHASGGEFFKVKAVHQHPKFNFNTINYDFSLLELEKPVEFNGERFPVRLPEQDEEVKDGALLLVSGWGNTQSSQESRDNLRAAVVPKYNDEACNKAYAQYGGITNTMLCAGFDQGGKDACQGDSGGPLTHNGVLVGVVSWGYGCAVPGYPGVYSRVASVRDWVKSVTGF</sequence>
<evidence type="ECO:0000313" key="15">
    <source>
        <dbReference type="Proteomes" id="UP000092462"/>
    </source>
</evidence>
<dbReference type="EMBL" id="AJVK01018397">
    <property type="status" value="NOT_ANNOTATED_CDS"/>
    <property type="molecule type" value="Genomic_DNA"/>
</dbReference>
<evidence type="ECO:0000256" key="9">
    <source>
        <dbReference type="ARBA" id="ARBA00023157"/>
    </source>
</evidence>
<proteinExistence type="inferred from homology"/>
<dbReference type="InterPro" id="IPR018114">
    <property type="entry name" value="TRYPSIN_HIS"/>
</dbReference>
<evidence type="ECO:0000256" key="8">
    <source>
        <dbReference type="ARBA" id="ARBA00023145"/>
    </source>
</evidence>
<dbReference type="VEuPathDB" id="VectorBase:PPAPM1_005061"/>
<dbReference type="GO" id="GO:0006508">
    <property type="term" value="P:proteolysis"/>
    <property type="evidence" value="ECO:0007669"/>
    <property type="project" value="UniProtKB-KW"/>
</dbReference>
<dbReference type="PANTHER" id="PTHR24276">
    <property type="entry name" value="POLYSERASE-RELATED"/>
    <property type="match status" value="1"/>
</dbReference>
<comment type="subcellular location">
    <subcellularLocation>
        <location evidence="1">Secreted</location>
    </subcellularLocation>
</comment>
<reference evidence="14" key="1">
    <citation type="submission" date="2022-08" db="UniProtKB">
        <authorList>
            <consortium name="EnsemblMetazoa"/>
        </authorList>
    </citation>
    <scope>IDENTIFICATION</scope>
    <source>
        <strain evidence="14">Israel</strain>
    </source>
</reference>
<evidence type="ECO:0000259" key="13">
    <source>
        <dbReference type="PROSITE" id="PS50240"/>
    </source>
</evidence>
<dbReference type="SMART" id="SM00020">
    <property type="entry name" value="Tryp_SPc"/>
    <property type="match status" value="1"/>
</dbReference>
<evidence type="ECO:0000256" key="7">
    <source>
        <dbReference type="ARBA" id="ARBA00022825"/>
    </source>
</evidence>
<evidence type="ECO:0000256" key="6">
    <source>
        <dbReference type="ARBA" id="ARBA00022801"/>
    </source>
</evidence>